<name>A0A8J6L1V9_MICOH</name>
<proteinExistence type="predicted"/>
<protein>
    <submittedName>
        <fullName evidence="5">Coiled-coil domain-containing protein 121</fullName>
    </submittedName>
</protein>
<dbReference type="Proteomes" id="UP000710432">
    <property type="component" value="Unassembled WGS sequence"/>
</dbReference>
<feature type="region of interest" description="Disordered" evidence="3">
    <location>
        <begin position="321"/>
        <end position="355"/>
    </location>
</feature>
<dbReference type="PANTHER" id="PTHR14845">
    <property type="entry name" value="COILED-COIL DOMAIN-CONTAINING 166"/>
    <property type="match status" value="1"/>
</dbReference>
<reference evidence="5" key="1">
    <citation type="submission" date="2020-03" db="EMBL/GenBank/DDBJ databases">
        <title>Studies in the Genomics of Life Span.</title>
        <authorList>
            <person name="Glass D."/>
        </authorList>
    </citation>
    <scope>NUCLEOTIDE SEQUENCE</scope>
    <source>
        <strain evidence="5">LTLLF</strain>
        <tissue evidence="5">Muscle</tissue>
    </source>
</reference>
<evidence type="ECO:0000256" key="3">
    <source>
        <dbReference type="SAM" id="MobiDB-lite"/>
    </source>
</evidence>
<evidence type="ECO:0000256" key="2">
    <source>
        <dbReference type="SAM" id="Coils"/>
    </source>
</evidence>
<dbReference type="Pfam" id="PF14988">
    <property type="entry name" value="DUF4515"/>
    <property type="match status" value="1"/>
</dbReference>
<sequence length="355" mass="41712">MHSLDKKAHDVSFCSSGVSISLKQQYSSHSDFQDSQGSTTCFLEPLSETPHLTILNNYLKPESMTRLEKRVRRKTLVAMNQLEQEMDAAKFRRAVLLKDTRELQDERAFEEAENKPFLEYLKKRNQRTQEKYDFLWKDYIQQCQEIEVRRRELVCTFTSRTVDLQKQLTQGKRLEAGLRKKLKALKPIAQIKENQDREKEALEQEKASIVADIPLMDREAHFQFLKERAALEKQVEELNLLESGENTTRELRKKAKALEALAKKAHKDFCQGVSAENRELRAQLRQLDKEFCELEARREKLEQRKQRRKEQQWYLEALARGRERLQQQESRPPKPQAPHPTQGRLLGARPGTNPK</sequence>
<evidence type="ECO:0000256" key="1">
    <source>
        <dbReference type="ARBA" id="ARBA00023054"/>
    </source>
</evidence>
<dbReference type="AlphaFoldDB" id="A0A8J6L1V9"/>
<dbReference type="PANTHER" id="PTHR14845:SF7">
    <property type="entry name" value="COILED-COIL DOMAIN CONTAINING 121, RETROGENE 2"/>
    <property type="match status" value="1"/>
</dbReference>
<evidence type="ECO:0000313" key="5">
    <source>
        <dbReference type="EMBL" id="KAH0516909.1"/>
    </source>
</evidence>
<evidence type="ECO:0000259" key="4">
    <source>
        <dbReference type="Pfam" id="PF14988"/>
    </source>
</evidence>
<evidence type="ECO:0000313" key="6">
    <source>
        <dbReference type="Proteomes" id="UP000710432"/>
    </source>
</evidence>
<dbReference type="InterPro" id="IPR032777">
    <property type="entry name" value="DUF4515"/>
</dbReference>
<feature type="coiled-coil region" evidence="2">
    <location>
        <begin position="241"/>
        <end position="304"/>
    </location>
</feature>
<comment type="caution">
    <text evidence="5">The sequence shown here is derived from an EMBL/GenBank/DDBJ whole genome shotgun (WGS) entry which is preliminary data.</text>
</comment>
<dbReference type="EMBL" id="JAATJU010018000">
    <property type="protein sequence ID" value="KAH0516909.1"/>
    <property type="molecule type" value="Genomic_DNA"/>
</dbReference>
<feature type="domain" description="DUF4515" evidence="4">
    <location>
        <begin position="113"/>
        <end position="318"/>
    </location>
</feature>
<keyword evidence="1 2" id="KW-0175">Coiled coil</keyword>
<gene>
    <name evidence="5" type="ORF">LTLLF_123170</name>
</gene>
<accession>A0A8J6L1V9</accession>
<organism evidence="5 6">
    <name type="scientific">Microtus ochrogaster</name>
    <name type="common">Prairie vole</name>
    <dbReference type="NCBI Taxonomy" id="79684"/>
    <lineage>
        <taxon>Eukaryota</taxon>
        <taxon>Metazoa</taxon>
        <taxon>Chordata</taxon>
        <taxon>Craniata</taxon>
        <taxon>Vertebrata</taxon>
        <taxon>Euteleostomi</taxon>
        <taxon>Mammalia</taxon>
        <taxon>Eutheria</taxon>
        <taxon>Euarchontoglires</taxon>
        <taxon>Glires</taxon>
        <taxon>Rodentia</taxon>
        <taxon>Myomorpha</taxon>
        <taxon>Muroidea</taxon>
        <taxon>Cricetidae</taxon>
        <taxon>Arvicolinae</taxon>
        <taxon>Microtus</taxon>
    </lineage>
</organism>